<organism evidence="2">
    <name type="scientific">marine metagenome</name>
    <dbReference type="NCBI Taxonomy" id="408172"/>
    <lineage>
        <taxon>unclassified sequences</taxon>
        <taxon>metagenomes</taxon>
        <taxon>ecological metagenomes</taxon>
    </lineage>
</organism>
<evidence type="ECO:0000313" key="2">
    <source>
        <dbReference type="EMBL" id="SVC86531.1"/>
    </source>
</evidence>
<dbReference type="EMBL" id="UINC01115474">
    <property type="protein sequence ID" value="SVC86531.1"/>
    <property type="molecule type" value="Genomic_DNA"/>
</dbReference>
<accession>A0A382QQC4</accession>
<evidence type="ECO:0000256" key="1">
    <source>
        <dbReference type="SAM" id="MobiDB-lite"/>
    </source>
</evidence>
<gene>
    <name evidence="2" type="ORF">METZ01_LOCUS339385</name>
</gene>
<feature type="region of interest" description="Disordered" evidence="1">
    <location>
        <begin position="1"/>
        <end position="35"/>
    </location>
</feature>
<name>A0A382QQC4_9ZZZZ</name>
<dbReference type="AlphaFoldDB" id="A0A382QQC4"/>
<sequence length="35" mass="3368">MPGLPITRAPPGYTGQRPSGVVFSPGGDSAAAAPS</sequence>
<proteinExistence type="predicted"/>
<reference evidence="2" key="1">
    <citation type="submission" date="2018-05" db="EMBL/GenBank/DDBJ databases">
        <authorList>
            <person name="Lanie J.A."/>
            <person name="Ng W.-L."/>
            <person name="Kazmierczak K.M."/>
            <person name="Andrzejewski T.M."/>
            <person name="Davidsen T.M."/>
            <person name="Wayne K.J."/>
            <person name="Tettelin H."/>
            <person name="Glass J.I."/>
            <person name="Rusch D."/>
            <person name="Podicherti R."/>
            <person name="Tsui H.-C.T."/>
            <person name="Winkler M.E."/>
        </authorList>
    </citation>
    <scope>NUCLEOTIDE SEQUENCE</scope>
</reference>
<protein>
    <submittedName>
        <fullName evidence="2">Uncharacterized protein</fullName>
    </submittedName>
</protein>